<evidence type="ECO:0000256" key="2">
    <source>
        <dbReference type="ARBA" id="ARBA00022676"/>
    </source>
</evidence>
<comment type="caution">
    <text evidence="9">The sequence shown here is derived from an EMBL/GenBank/DDBJ whole genome shotgun (WGS) entry which is preliminary data.</text>
</comment>
<dbReference type="EMBL" id="PCTT01000044">
    <property type="protein sequence ID" value="PIP86870.1"/>
    <property type="molecule type" value="Genomic_DNA"/>
</dbReference>
<keyword evidence="7" id="KW-0472">Membrane</keyword>
<keyword evidence="3 9" id="KW-0808">Transferase</keyword>
<proteinExistence type="predicted"/>
<evidence type="ECO:0000256" key="4">
    <source>
        <dbReference type="ARBA" id="ARBA00022692"/>
    </source>
</evidence>
<keyword evidence="4" id="KW-0812">Transmembrane</keyword>
<dbReference type="GO" id="GO:0005886">
    <property type="term" value="C:plasma membrane"/>
    <property type="evidence" value="ECO:0007669"/>
    <property type="project" value="TreeGrafter"/>
</dbReference>
<keyword evidence="2" id="KW-0328">Glycosyltransferase</keyword>
<evidence type="ECO:0000256" key="3">
    <source>
        <dbReference type="ARBA" id="ARBA00022679"/>
    </source>
</evidence>
<evidence type="ECO:0000256" key="6">
    <source>
        <dbReference type="ARBA" id="ARBA00022989"/>
    </source>
</evidence>
<dbReference type="PANTHER" id="PTHR48090:SF3">
    <property type="entry name" value="UNDECAPRENYL-PHOSPHATE 4-DEOXY-4-FORMAMIDO-L-ARABINOSE TRANSFERASE"/>
    <property type="match status" value="1"/>
</dbReference>
<evidence type="ECO:0000259" key="8">
    <source>
        <dbReference type="Pfam" id="PF00535"/>
    </source>
</evidence>
<gene>
    <name evidence="9" type="ORF">COW81_03340</name>
</gene>
<feature type="domain" description="Glycosyltransferase 2-like" evidence="8">
    <location>
        <begin position="16"/>
        <end position="172"/>
    </location>
</feature>
<evidence type="ECO:0000256" key="7">
    <source>
        <dbReference type="ARBA" id="ARBA00023136"/>
    </source>
</evidence>
<protein>
    <submittedName>
        <fullName evidence="9">Cell wall biosynthesis glycosyltransferase</fullName>
    </submittedName>
</protein>
<evidence type="ECO:0000313" key="10">
    <source>
        <dbReference type="Proteomes" id="UP000231143"/>
    </source>
</evidence>
<dbReference type="InterPro" id="IPR050256">
    <property type="entry name" value="Glycosyltransferase_2"/>
</dbReference>
<keyword evidence="1" id="KW-1003">Cell membrane</keyword>
<dbReference type="Pfam" id="PF00535">
    <property type="entry name" value="Glycos_transf_2"/>
    <property type="match status" value="1"/>
</dbReference>
<reference evidence="9 10" key="1">
    <citation type="submission" date="2017-09" db="EMBL/GenBank/DDBJ databases">
        <title>Depth-based differentiation of microbial function through sediment-hosted aquifers and enrichment of novel symbionts in the deep terrestrial subsurface.</title>
        <authorList>
            <person name="Probst A.J."/>
            <person name="Ladd B."/>
            <person name="Jarett J.K."/>
            <person name="Geller-Mcgrath D.E."/>
            <person name="Sieber C.M."/>
            <person name="Emerson J.B."/>
            <person name="Anantharaman K."/>
            <person name="Thomas B.C."/>
            <person name="Malmstrom R."/>
            <person name="Stieglmeier M."/>
            <person name="Klingl A."/>
            <person name="Woyke T."/>
            <person name="Ryan C.M."/>
            <person name="Banfield J.F."/>
        </authorList>
    </citation>
    <scope>NUCLEOTIDE SEQUENCE [LARGE SCALE GENOMIC DNA]</scope>
    <source>
        <strain evidence="9">CG22_combo_CG10-13_8_21_14_all_36_13</strain>
    </source>
</reference>
<keyword evidence="5" id="KW-0448">Lipopolysaccharide biosynthesis</keyword>
<evidence type="ECO:0000313" key="9">
    <source>
        <dbReference type="EMBL" id="PIP86870.1"/>
    </source>
</evidence>
<evidence type="ECO:0000256" key="5">
    <source>
        <dbReference type="ARBA" id="ARBA00022985"/>
    </source>
</evidence>
<dbReference type="SUPFAM" id="SSF53448">
    <property type="entry name" value="Nucleotide-diphospho-sugar transferases"/>
    <property type="match status" value="1"/>
</dbReference>
<dbReference type="InterPro" id="IPR001173">
    <property type="entry name" value="Glyco_trans_2-like"/>
</dbReference>
<dbReference type="AlphaFoldDB" id="A0A2H0DZ66"/>
<accession>A0A2H0DZ66</accession>
<dbReference type="GO" id="GO:0009103">
    <property type="term" value="P:lipopolysaccharide biosynthetic process"/>
    <property type="evidence" value="ECO:0007669"/>
    <property type="project" value="UniProtKB-KW"/>
</dbReference>
<organism evidence="9 10">
    <name type="scientific">Candidatus Campbellbacteria bacterium CG22_combo_CG10-13_8_21_14_all_36_13</name>
    <dbReference type="NCBI Taxonomy" id="1974529"/>
    <lineage>
        <taxon>Bacteria</taxon>
        <taxon>Candidatus Campbelliibacteriota</taxon>
    </lineage>
</organism>
<dbReference type="PANTHER" id="PTHR48090">
    <property type="entry name" value="UNDECAPRENYL-PHOSPHATE 4-DEOXY-4-FORMAMIDO-L-ARABINOSE TRANSFERASE-RELATED"/>
    <property type="match status" value="1"/>
</dbReference>
<dbReference type="Proteomes" id="UP000231143">
    <property type="component" value="Unassembled WGS sequence"/>
</dbReference>
<dbReference type="GO" id="GO:0099621">
    <property type="term" value="F:undecaprenyl-phosphate 4-deoxy-4-formamido-L-arabinose transferase activity"/>
    <property type="evidence" value="ECO:0007669"/>
    <property type="project" value="TreeGrafter"/>
</dbReference>
<sequence>MNKPIKKLSSVSFFCPAYYDEKNLPVLIPKVHELLSSITDIFEIIIVEDGSPDRTGEVADDLAKHYSYTRVIHHIKNRGYGGALKTGFLESKYDYVMYTDGDHQYDVFEFIPNLHLLDNADIISGYVTKKAVSFSRKFQSFCFNTLITILFLTYTKDINCSMKIYKRNVLDTIIIKSNSAFIDAEMILKAKKGGFVVSHFPVTHYIREQGLASGSKPSVIVHTIKDMFKYRFGVL</sequence>
<dbReference type="CDD" id="cd04179">
    <property type="entry name" value="DPM_DPG-synthase_like"/>
    <property type="match status" value="1"/>
</dbReference>
<name>A0A2H0DZ66_9BACT</name>
<evidence type="ECO:0000256" key="1">
    <source>
        <dbReference type="ARBA" id="ARBA00022475"/>
    </source>
</evidence>
<dbReference type="Gene3D" id="3.90.550.10">
    <property type="entry name" value="Spore Coat Polysaccharide Biosynthesis Protein SpsA, Chain A"/>
    <property type="match status" value="1"/>
</dbReference>
<dbReference type="InterPro" id="IPR029044">
    <property type="entry name" value="Nucleotide-diphossugar_trans"/>
</dbReference>
<keyword evidence="6" id="KW-1133">Transmembrane helix</keyword>